<protein>
    <recommendedName>
        <fullName evidence="3">F-box domain-containing protein</fullName>
    </recommendedName>
</protein>
<proteinExistence type="predicted"/>
<gene>
    <name evidence="1" type="ORF">EDB81DRAFT_362431</name>
</gene>
<comment type="caution">
    <text evidence="1">The sequence shown here is derived from an EMBL/GenBank/DDBJ whole genome shotgun (WGS) entry which is preliminary data.</text>
</comment>
<dbReference type="AlphaFoldDB" id="A0A9P9D2X7"/>
<evidence type="ECO:0000313" key="1">
    <source>
        <dbReference type="EMBL" id="KAH7111638.1"/>
    </source>
</evidence>
<dbReference type="EMBL" id="JAGMUV010000040">
    <property type="protein sequence ID" value="KAH7111638.1"/>
    <property type="molecule type" value="Genomic_DNA"/>
</dbReference>
<accession>A0A9P9D2X7</accession>
<organism evidence="1 2">
    <name type="scientific">Dactylonectria macrodidyma</name>
    <dbReference type="NCBI Taxonomy" id="307937"/>
    <lineage>
        <taxon>Eukaryota</taxon>
        <taxon>Fungi</taxon>
        <taxon>Dikarya</taxon>
        <taxon>Ascomycota</taxon>
        <taxon>Pezizomycotina</taxon>
        <taxon>Sordariomycetes</taxon>
        <taxon>Hypocreomycetidae</taxon>
        <taxon>Hypocreales</taxon>
        <taxon>Nectriaceae</taxon>
        <taxon>Dactylonectria</taxon>
    </lineage>
</organism>
<evidence type="ECO:0000313" key="2">
    <source>
        <dbReference type="Proteomes" id="UP000738349"/>
    </source>
</evidence>
<keyword evidence="2" id="KW-1185">Reference proteome</keyword>
<evidence type="ECO:0008006" key="3">
    <source>
        <dbReference type="Google" id="ProtNLM"/>
    </source>
</evidence>
<dbReference type="Proteomes" id="UP000738349">
    <property type="component" value="Unassembled WGS sequence"/>
</dbReference>
<reference evidence="1" key="1">
    <citation type="journal article" date="2021" name="Nat. Commun.">
        <title>Genetic determinants of endophytism in the Arabidopsis root mycobiome.</title>
        <authorList>
            <person name="Mesny F."/>
            <person name="Miyauchi S."/>
            <person name="Thiergart T."/>
            <person name="Pickel B."/>
            <person name="Atanasova L."/>
            <person name="Karlsson M."/>
            <person name="Huettel B."/>
            <person name="Barry K.W."/>
            <person name="Haridas S."/>
            <person name="Chen C."/>
            <person name="Bauer D."/>
            <person name="Andreopoulos W."/>
            <person name="Pangilinan J."/>
            <person name="LaButti K."/>
            <person name="Riley R."/>
            <person name="Lipzen A."/>
            <person name="Clum A."/>
            <person name="Drula E."/>
            <person name="Henrissat B."/>
            <person name="Kohler A."/>
            <person name="Grigoriev I.V."/>
            <person name="Martin F.M."/>
            <person name="Hacquard S."/>
        </authorList>
    </citation>
    <scope>NUCLEOTIDE SEQUENCE</scope>
    <source>
        <strain evidence="1">MPI-CAGE-AT-0147</strain>
    </source>
</reference>
<name>A0A9P9D2X7_9HYPO</name>
<sequence>MHTFKSLPREILFMISDLLDRHSYKSLAQTQHFWRGVLWDGYQLFVATRARSTDTLESFRSMLSFLKGKPGKYIGLCLLAHSTQVRNIGLRGANDDENIQGASDDDNTKKMREVQKDAERELLSVTRYLLEGLKGLANQQTECLKFLISTFEDENFYLENIPDRAYLGGIVTVPEAERIFKIWDGEERHMFRWYIAPFCKTYAHKAFQVAKQAQLLEKIETVPRFATLAHELLGEGPNDKWWTKPNINKHIHSSRKRGRQPSEQDTKIGQDQLWGAIAATNILHGIHEYLGEEVDSDEDSEDRPEDELVGLQPLQRYICLIYE</sequence>